<comment type="caution">
    <text evidence="2">The sequence shown here is derived from an EMBL/GenBank/DDBJ whole genome shotgun (WGS) entry which is preliminary data.</text>
</comment>
<feature type="compositionally biased region" description="Basic and acidic residues" evidence="1">
    <location>
        <begin position="15"/>
        <end position="26"/>
    </location>
</feature>
<gene>
    <name evidence="2" type="ORF">AOE01nite_27970</name>
</gene>
<feature type="region of interest" description="Disordered" evidence="1">
    <location>
        <begin position="1"/>
        <end position="28"/>
    </location>
</feature>
<name>A0A511XNQ6_9PROT</name>
<protein>
    <submittedName>
        <fullName evidence="2">Uncharacterized protein</fullName>
    </submittedName>
</protein>
<accession>A0A511XNQ6</accession>
<dbReference type="EMBL" id="BJYG01000046">
    <property type="protein sequence ID" value="GEN64573.1"/>
    <property type="molecule type" value="Genomic_DNA"/>
</dbReference>
<dbReference type="RefSeq" id="WP_146891265.1">
    <property type="nucleotide sequence ID" value="NZ_BJYG01000046.1"/>
</dbReference>
<dbReference type="Proteomes" id="UP000321746">
    <property type="component" value="Unassembled WGS sequence"/>
</dbReference>
<dbReference type="AlphaFoldDB" id="A0A511XNQ6"/>
<evidence type="ECO:0000313" key="2">
    <source>
        <dbReference type="EMBL" id="GEN64573.1"/>
    </source>
</evidence>
<keyword evidence="3" id="KW-1185">Reference proteome</keyword>
<evidence type="ECO:0000313" key="3">
    <source>
        <dbReference type="Proteomes" id="UP000321746"/>
    </source>
</evidence>
<dbReference type="OrthoDB" id="7266513at2"/>
<reference evidence="2 3" key="1">
    <citation type="submission" date="2019-07" db="EMBL/GenBank/DDBJ databases">
        <title>Whole genome shotgun sequence of Acetobacter oeni NBRC 105207.</title>
        <authorList>
            <person name="Hosoyama A."/>
            <person name="Uohara A."/>
            <person name="Ohji S."/>
            <person name="Ichikawa N."/>
        </authorList>
    </citation>
    <scope>NUCLEOTIDE SEQUENCE [LARGE SCALE GENOMIC DNA]</scope>
    <source>
        <strain evidence="2 3">NBRC 105207</strain>
    </source>
</reference>
<evidence type="ECO:0000256" key="1">
    <source>
        <dbReference type="SAM" id="MobiDB-lite"/>
    </source>
</evidence>
<organism evidence="2 3">
    <name type="scientific">Acetobacter oeni</name>
    <dbReference type="NCBI Taxonomy" id="304077"/>
    <lineage>
        <taxon>Bacteria</taxon>
        <taxon>Pseudomonadati</taxon>
        <taxon>Pseudomonadota</taxon>
        <taxon>Alphaproteobacteria</taxon>
        <taxon>Acetobacterales</taxon>
        <taxon>Acetobacteraceae</taxon>
        <taxon>Acetobacter</taxon>
    </lineage>
</organism>
<proteinExistence type="predicted"/>
<sequence>MADDGVIIREPFNPKTDKRPSSHPHDPVALQDASVLSLGRIPDTPAAQELTERVSEALRPHLGKRSVSAISGNRDKGRKTRVEEVGTILGGVIRPGLKGQWVAVNEGSGNWFWKASRQLPFGHKAFWTKARAMQKLGLIEAVPGRRFKNVWGDMQGHAARLRATDELLHLARDCGCSADTAAQDWKLVKPAHTDQKNVALVQLRSFPAKKNGKIVPSSEKPEQNNPEGMEDVRAFMERLTGHLAGITITGCCQPALSARFKGTPRLHGRIYALGADNYQSGISKAERKLIRINGEEVAEVDVSASFLSIALALMNARAPDGDPYSLPVAKGQSLAPRAAIKQWFVVFFSLGKAPHHWSKNTSEEITGQADIHAITEAAFQRYPELQEITRVIPPEVRATLPKGLEEWAIGQFLTNVEAGIMRQAMGSIMDQGGTVLPLHDALMVPVSWSERAAEAIREASEERLGRPLRIG</sequence>